<keyword evidence="4" id="KW-0732">Signal</keyword>
<name>A0ABV8E504_9HYPH</name>
<proteinExistence type="predicted"/>
<evidence type="ECO:0000313" key="8">
    <source>
        <dbReference type="Proteomes" id="UP001595697"/>
    </source>
</evidence>
<dbReference type="Gene3D" id="2.40.160.50">
    <property type="entry name" value="membrane protein fhac: a member of the omp85/tpsb transporter family"/>
    <property type="match status" value="1"/>
</dbReference>
<dbReference type="Proteomes" id="UP001595697">
    <property type="component" value="Unassembled WGS sequence"/>
</dbReference>
<feature type="domain" description="POTRA" evidence="6">
    <location>
        <begin position="239"/>
        <end position="299"/>
    </location>
</feature>
<evidence type="ECO:0000259" key="5">
    <source>
        <dbReference type="Pfam" id="PF01103"/>
    </source>
</evidence>
<dbReference type="Pfam" id="PF07244">
    <property type="entry name" value="POTRA"/>
    <property type="match status" value="1"/>
</dbReference>
<evidence type="ECO:0000256" key="1">
    <source>
        <dbReference type="ARBA" id="ARBA00004370"/>
    </source>
</evidence>
<dbReference type="PANTHER" id="PTHR12815">
    <property type="entry name" value="SORTING AND ASSEMBLY MACHINERY SAMM50 PROTEIN FAMILY MEMBER"/>
    <property type="match status" value="1"/>
</dbReference>
<keyword evidence="2" id="KW-0812">Transmembrane</keyword>
<dbReference type="InterPro" id="IPR039910">
    <property type="entry name" value="D15-like"/>
</dbReference>
<comment type="caution">
    <text evidence="7">The sequence shown here is derived from an EMBL/GenBank/DDBJ whole genome shotgun (WGS) entry which is preliminary data.</text>
</comment>
<evidence type="ECO:0000256" key="4">
    <source>
        <dbReference type="SAM" id="SignalP"/>
    </source>
</evidence>
<sequence>MCVPVRMMVQRKRSLAVLLAAGVAMTLGFAEPAHAFKLFGIHLFGSDEEEVGGVIDPVRYSTTLNLTTATGDLKDRLETTSALKSDEKQPVSGDLGLVIKAREDRDRLVAVLYEEARYGAVVRITIAGQEIDRLPPVPVFDHSRPVPVVVTVEPGPEFALGKVTLEGDAAGIDPKSVGLEPGNKAGSVSIIQAGERIVRDLKKQGRPLSRIGKRDVIADHATNTVAVKISATSGPVAPFGTVTVRGSEGVDQDFIRRYSRLDRRETYSPEQLKKAGDRLRELGVFSSVTIREADALAPDGSLPLSIEVADGKFRYFGFGADFSSIDGAGVSGYWGHRNLFGQAESLRIEGQVSGIGATTDLNTFDYSAGIIYSEPGFKIPEMTFDASLRAKRETPDVYTANTITALATLTYELSEQDKVKGGGEIAWSESEDVFGRNRYLTFSLPIEFERDARDNKLEPTEGYRLTASAKPSYETYRGSIFSSFEGSISGYLGLGEENRVVLAGRLSAGTIVGTDNLQDIPTIRRFYMGGGGSVRGYTFREIAPYDAQNRALGGRSYTVANLEARVKINDKIGIVPFFDVGTVSTEIAPDFSDIRMGAGIGVRYATPFGPLRLDIALPLNRYPGGSQYGIYAGIGQSF</sequence>
<dbReference type="RefSeq" id="WP_377307165.1">
    <property type="nucleotide sequence ID" value="NZ_JALJQZ010000002.1"/>
</dbReference>
<keyword evidence="8" id="KW-1185">Reference proteome</keyword>
<feature type="chain" id="PRO_5046556167" evidence="4">
    <location>
        <begin position="36"/>
        <end position="638"/>
    </location>
</feature>
<evidence type="ECO:0000313" key="7">
    <source>
        <dbReference type="EMBL" id="MFC3967388.1"/>
    </source>
</evidence>
<dbReference type="InterPro" id="IPR010827">
    <property type="entry name" value="BamA/TamA_POTRA"/>
</dbReference>
<protein>
    <submittedName>
        <fullName evidence="7">Autotransporter assembly complex family protein</fullName>
    </submittedName>
</protein>
<keyword evidence="3" id="KW-0472">Membrane</keyword>
<evidence type="ECO:0000256" key="2">
    <source>
        <dbReference type="ARBA" id="ARBA00022452"/>
    </source>
</evidence>
<feature type="domain" description="Bacterial surface antigen (D15)" evidence="5">
    <location>
        <begin position="338"/>
        <end position="638"/>
    </location>
</feature>
<dbReference type="Gene3D" id="3.10.20.310">
    <property type="entry name" value="membrane protein fhac"/>
    <property type="match status" value="1"/>
</dbReference>
<dbReference type="EMBL" id="JBHSBD010000016">
    <property type="protein sequence ID" value="MFC3967388.1"/>
    <property type="molecule type" value="Genomic_DNA"/>
</dbReference>
<keyword evidence="2" id="KW-1134">Transmembrane beta strand</keyword>
<gene>
    <name evidence="7" type="ORF">ACFOVS_04465</name>
</gene>
<accession>A0ABV8E504</accession>
<evidence type="ECO:0000259" key="6">
    <source>
        <dbReference type="Pfam" id="PF07244"/>
    </source>
</evidence>
<dbReference type="PANTHER" id="PTHR12815:SF42">
    <property type="entry name" value="BACTERIAL SURFACE ANTIGEN (D15) DOMAIN-CONTAINING PROTEIN"/>
    <property type="match status" value="1"/>
</dbReference>
<comment type="subcellular location">
    <subcellularLocation>
        <location evidence="1">Membrane</location>
    </subcellularLocation>
</comment>
<organism evidence="7 8">
    <name type="scientific">Rhizobium lemnae</name>
    <dbReference type="NCBI Taxonomy" id="1214924"/>
    <lineage>
        <taxon>Bacteria</taxon>
        <taxon>Pseudomonadati</taxon>
        <taxon>Pseudomonadota</taxon>
        <taxon>Alphaproteobacteria</taxon>
        <taxon>Hyphomicrobiales</taxon>
        <taxon>Rhizobiaceae</taxon>
        <taxon>Rhizobium/Agrobacterium group</taxon>
        <taxon>Rhizobium</taxon>
    </lineage>
</organism>
<dbReference type="Pfam" id="PF01103">
    <property type="entry name" value="Omp85"/>
    <property type="match status" value="1"/>
</dbReference>
<evidence type="ECO:0000256" key="3">
    <source>
        <dbReference type="ARBA" id="ARBA00023136"/>
    </source>
</evidence>
<dbReference type="InterPro" id="IPR000184">
    <property type="entry name" value="Bac_surfAg_D15"/>
</dbReference>
<reference evidence="8" key="1">
    <citation type="journal article" date="2019" name="Int. J. Syst. Evol. Microbiol.">
        <title>The Global Catalogue of Microorganisms (GCM) 10K type strain sequencing project: providing services to taxonomists for standard genome sequencing and annotation.</title>
        <authorList>
            <consortium name="The Broad Institute Genomics Platform"/>
            <consortium name="The Broad Institute Genome Sequencing Center for Infectious Disease"/>
            <person name="Wu L."/>
            <person name="Ma J."/>
        </authorList>
    </citation>
    <scope>NUCLEOTIDE SEQUENCE [LARGE SCALE GENOMIC DNA]</scope>
    <source>
        <strain evidence="8">TBRC 5781</strain>
    </source>
</reference>
<feature type="signal peptide" evidence="4">
    <location>
        <begin position="1"/>
        <end position="35"/>
    </location>
</feature>